<accession>A0ABP3HZ51</accession>
<sequence length="298" mass="31251">MTDLLTSDSLLVGDAAALRALPGTGAGLRAVVMTMGALHEGHATLIREARRIAGEDGQVVVTVFVNPLQFGPGEDLDRYPRTLEADLALARQAGADAVFAPSVAEVYPGGEPEVRVTAGAMGERLEGAHRPGHFDGVLTVVAKLLHLTAPDVALFGQKDAQQLALIRRMVRDLNFPVEIVGVPTVREGDNMALSSRNRYLSVADRASALELSRALLTGKAAAALGPAAVRRAARVVLDAAATAEPPVVLDYLALVDPADFTEAADDHTGEAILAVAARVGTTRLIDNMPVTFGTEERS</sequence>
<dbReference type="InterPro" id="IPR003721">
    <property type="entry name" value="Pantoate_ligase"/>
</dbReference>
<keyword evidence="5 8" id="KW-0547">Nucleotide-binding</keyword>
<comment type="catalytic activity">
    <reaction evidence="7 8">
        <text>(R)-pantoate + beta-alanine + ATP = (R)-pantothenate + AMP + diphosphate + H(+)</text>
        <dbReference type="Rhea" id="RHEA:10912"/>
        <dbReference type="ChEBI" id="CHEBI:15378"/>
        <dbReference type="ChEBI" id="CHEBI:15980"/>
        <dbReference type="ChEBI" id="CHEBI:29032"/>
        <dbReference type="ChEBI" id="CHEBI:30616"/>
        <dbReference type="ChEBI" id="CHEBI:33019"/>
        <dbReference type="ChEBI" id="CHEBI:57966"/>
        <dbReference type="ChEBI" id="CHEBI:456215"/>
        <dbReference type="EC" id="6.3.2.1"/>
    </reaction>
</comment>
<dbReference type="InterPro" id="IPR042176">
    <property type="entry name" value="Pantoate_ligase_C"/>
</dbReference>
<evidence type="ECO:0000256" key="3">
    <source>
        <dbReference type="ARBA" id="ARBA00022598"/>
    </source>
</evidence>
<dbReference type="InterPro" id="IPR004821">
    <property type="entry name" value="Cyt_trans-like"/>
</dbReference>
<dbReference type="NCBIfam" id="TIGR00125">
    <property type="entry name" value="cyt_tran_rel"/>
    <property type="match status" value="1"/>
</dbReference>
<evidence type="ECO:0000313" key="10">
    <source>
        <dbReference type="Proteomes" id="UP001500879"/>
    </source>
</evidence>
<organism evidence="9 10">
    <name type="scientific">Streptomyces luteireticuli</name>
    <dbReference type="NCBI Taxonomy" id="173858"/>
    <lineage>
        <taxon>Bacteria</taxon>
        <taxon>Bacillati</taxon>
        <taxon>Actinomycetota</taxon>
        <taxon>Actinomycetes</taxon>
        <taxon>Kitasatosporales</taxon>
        <taxon>Streptomycetaceae</taxon>
        <taxon>Streptomyces</taxon>
    </lineage>
</organism>
<comment type="function">
    <text evidence="8">Catalyzes the condensation of pantoate with beta-alanine in an ATP-dependent reaction via a pantoyl-adenylate intermediate.</text>
</comment>
<feature type="binding site" evidence="8">
    <location>
        <position position="162"/>
    </location>
    <ligand>
        <name>(R)-pantoate</name>
        <dbReference type="ChEBI" id="CHEBI:15980"/>
    </ligand>
</feature>
<keyword evidence="6 8" id="KW-0067">ATP-binding</keyword>
<dbReference type="InterPro" id="IPR014729">
    <property type="entry name" value="Rossmann-like_a/b/a_fold"/>
</dbReference>
<dbReference type="Gene3D" id="3.30.1300.10">
    <property type="entry name" value="Pantoate-beta-alanine ligase, C-terminal domain"/>
    <property type="match status" value="1"/>
</dbReference>
<evidence type="ECO:0000313" key="9">
    <source>
        <dbReference type="EMBL" id="GAA0385198.1"/>
    </source>
</evidence>
<comment type="similarity">
    <text evidence="2 8">Belongs to the pantothenate synthetase family.</text>
</comment>
<keyword evidence="4 8" id="KW-0566">Pantothenate biosynthesis</keyword>
<name>A0ABP3HZ51_9ACTN</name>
<keyword evidence="10" id="KW-1185">Reference proteome</keyword>
<comment type="subcellular location">
    <subcellularLocation>
        <location evidence="8">Cytoplasm</location>
    </subcellularLocation>
</comment>
<dbReference type="Gene3D" id="3.40.50.620">
    <property type="entry name" value="HUPs"/>
    <property type="match status" value="1"/>
</dbReference>
<evidence type="ECO:0000256" key="8">
    <source>
        <dbReference type="HAMAP-Rule" id="MF_00158"/>
    </source>
</evidence>
<dbReference type="NCBIfam" id="TIGR00018">
    <property type="entry name" value="panC"/>
    <property type="match status" value="1"/>
</dbReference>
<keyword evidence="8" id="KW-0963">Cytoplasm</keyword>
<dbReference type="HAMAP" id="MF_00158">
    <property type="entry name" value="PanC"/>
    <property type="match status" value="1"/>
</dbReference>
<evidence type="ECO:0000256" key="6">
    <source>
        <dbReference type="ARBA" id="ARBA00022840"/>
    </source>
</evidence>
<dbReference type="PANTHER" id="PTHR21299:SF1">
    <property type="entry name" value="PANTOATE--BETA-ALANINE LIGASE"/>
    <property type="match status" value="1"/>
</dbReference>
<evidence type="ECO:0000256" key="1">
    <source>
        <dbReference type="ARBA" id="ARBA00004990"/>
    </source>
</evidence>
<feature type="binding site" evidence="8">
    <location>
        <position position="185"/>
    </location>
    <ligand>
        <name>ATP</name>
        <dbReference type="ChEBI" id="CHEBI:30616"/>
    </ligand>
</feature>
<evidence type="ECO:0000256" key="2">
    <source>
        <dbReference type="ARBA" id="ARBA00009256"/>
    </source>
</evidence>
<dbReference type="GO" id="GO:0016874">
    <property type="term" value="F:ligase activity"/>
    <property type="evidence" value="ECO:0007669"/>
    <property type="project" value="UniProtKB-KW"/>
</dbReference>
<comment type="pathway">
    <text evidence="1 8">Cofactor biosynthesis; (R)-pantothenate biosynthesis; (R)-pantothenate from (R)-pantoate and beta-alanine: step 1/1.</text>
</comment>
<protein>
    <recommendedName>
        <fullName evidence="8">Pantothenate synthetase</fullName>
        <shortName evidence="8">PS</shortName>
        <ecNumber evidence="8">6.3.2.1</ecNumber>
    </recommendedName>
    <alternativeName>
        <fullName evidence="8">Pantoate--beta-alanine ligase</fullName>
    </alternativeName>
    <alternativeName>
        <fullName evidence="8">Pantoate-activating enzyme</fullName>
    </alternativeName>
</protein>
<dbReference type="EMBL" id="BAAABX010000004">
    <property type="protein sequence ID" value="GAA0385198.1"/>
    <property type="molecule type" value="Genomic_DNA"/>
</dbReference>
<reference evidence="10" key="1">
    <citation type="journal article" date="2019" name="Int. J. Syst. Evol. Microbiol.">
        <title>The Global Catalogue of Microorganisms (GCM) 10K type strain sequencing project: providing services to taxonomists for standard genome sequencing and annotation.</title>
        <authorList>
            <consortium name="The Broad Institute Genomics Platform"/>
            <consortium name="The Broad Institute Genome Sequencing Center for Infectious Disease"/>
            <person name="Wu L."/>
            <person name="Ma J."/>
        </authorList>
    </citation>
    <scope>NUCLEOTIDE SEQUENCE [LARGE SCALE GENOMIC DNA]</scope>
    <source>
        <strain evidence="10">JCM 4788</strain>
    </source>
</reference>
<feature type="binding site" evidence="8">
    <location>
        <position position="69"/>
    </location>
    <ligand>
        <name>(R)-pantoate</name>
        <dbReference type="ChEBI" id="CHEBI:15980"/>
    </ligand>
</feature>
<proteinExistence type="inferred from homology"/>
<dbReference type="SUPFAM" id="SSF52374">
    <property type="entry name" value="Nucleotidylyl transferase"/>
    <property type="match status" value="1"/>
</dbReference>
<feature type="binding site" evidence="8">
    <location>
        <position position="69"/>
    </location>
    <ligand>
        <name>beta-alanine</name>
        <dbReference type="ChEBI" id="CHEBI:57966"/>
    </ligand>
</feature>
<comment type="subunit">
    <text evidence="8">Homodimer.</text>
</comment>
<dbReference type="Proteomes" id="UP001500879">
    <property type="component" value="Unassembled WGS sequence"/>
</dbReference>
<feature type="binding site" evidence="8">
    <location>
        <begin position="193"/>
        <end position="196"/>
    </location>
    <ligand>
        <name>ATP</name>
        <dbReference type="ChEBI" id="CHEBI:30616"/>
    </ligand>
</feature>
<dbReference type="EC" id="6.3.2.1" evidence="8"/>
<feature type="binding site" evidence="8">
    <location>
        <begin position="156"/>
        <end position="159"/>
    </location>
    <ligand>
        <name>ATP</name>
        <dbReference type="ChEBI" id="CHEBI:30616"/>
    </ligand>
</feature>
<keyword evidence="3 8" id="KW-0436">Ligase</keyword>
<dbReference type="PANTHER" id="PTHR21299">
    <property type="entry name" value="CYTIDYLATE KINASE/PANTOATE-BETA-ALANINE LIGASE"/>
    <property type="match status" value="1"/>
</dbReference>
<dbReference type="Pfam" id="PF02569">
    <property type="entry name" value="Pantoate_ligase"/>
    <property type="match status" value="1"/>
</dbReference>
<evidence type="ECO:0000256" key="7">
    <source>
        <dbReference type="ARBA" id="ARBA00048258"/>
    </source>
</evidence>
<dbReference type="CDD" id="cd00560">
    <property type="entry name" value="PanC"/>
    <property type="match status" value="1"/>
</dbReference>
<evidence type="ECO:0000256" key="4">
    <source>
        <dbReference type="ARBA" id="ARBA00022655"/>
    </source>
</evidence>
<gene>
    <name evidence="8 9" type="primary">panC</name>
    <name evidence="9" type="ORF">GCM10010357_02520</name>
</gene>
<feature type="active site" description="Proton donor" evidence="8">
    <location>
        <position position="42"/>
    </location>
</feature>
<comment type="caution">
    <text evidence="9">The sequence shown here is derived from an EMBL/GenBank/DDBJ whole genome shotgun (WGS) entry which is preliminary data.</text>
</comment>
<feature type="binding site" evidence="8">
    <location>
        <begin position="35"/>
        <end position="42"/>
    </location>
    <ligand>
        <name>ATP</name>
        <dbReference type="ChEBI" id="CHEBI:30616"/>
    </ligand>
</feature>
<comment type="miscellaneous">
    <text evidence="8">The reaction proceeds by a bi uni uni bi ping pong mechanism.</text>
</comment>
<evidence type="ECO:0000256" key="5">
    <source>
        <dbReference type="ARBA" id="ARBA00022741"/>
    </source>
</evidence>